<evidence type="ECO:0000313" key="3">
    <source>
        <dbReference type="EMBL" id="PON46250.1"/>
    </source>
</evidence>
<protein>
    <recommendedName>
        <fullName evidence="5">Transmembrane protein</fullName>
    </recommendedName>
</protein>
<name>A0A2P5BBT4_TREOI</name>
<accession>A0A2P5BBT4</accession>
<feature type="chain" id="PRO_5015201564" description="Transmembrane protein" evidence="2">
    <location>
        <begin position="17"/>
        <end position="66"/>
    </location>
</feature>
<dbReference type="InParanoid" id="A0A2P5BBT4"/>
<evidence type="ECO:0008006" key="5">
    <source>
        <dbReference type="Google" id="ProtNLM"/>
    </source>
</evidence>
<evidence type="ECO:0000313" key="4">
    <source>
        <dbReference type="Proteomes" id="UP000237000"/>
    </source>
</evidence>
<feature type="signal peptide" evidence="2">
    <location>
        <begin position="1"/>
        <end position="16"/>
    </location>
</feature>
<proteinExistence type="predicted"/>
<organism evidence="3 4">
    <name type="scientific">Trema orientale</name>
    <name type="common">Charcoal tree</name>
    <name type="synonym">Celtis orientalis</name>
    <dbReference type="NCBI Taxonomy" id="63057"/>
    <lineage>
        <taxon>Eukaryota</taxon>
        <taxon>Viridiplantae</taxon>
        <taxon>Streptophyta</taxon>
        <taxon>Embryophyta</taxon>
        <taxon>Tracheophyta</taxon>
        <taxon>Spermatophyta</taxon>
        <taxon>Magnoliopsida</taxon>
        <taxon>eudicotyledons</taxon>
        <taxon>Gunneridae</taxon>
        <taxon>Pentapetalae</taxon>
        <taxon>rosids</taxon>
        <taxon>fabids</taxon>
        <taxon>Rosales</taxon>
        <taxon>Cannabaceae</taxon>
        <taxon>Trema</taxon>
    </lineage>
</organism>
<reference evidence="4" key="1">
    <citation type="submission" date="2016-06" db="EMBL/GenBank/DDBJ databases">
        <title>Parallel loss of symbiosis genes in relatives of nitrogen-fixing non-legume Parasponia.</title>
        <authorList>
            <person name="Van Velzen R."/>
            <person name="Holmer R."/>
            <person name="Bu F."/>
            <person name="Rutten L."/>
            <person name="Van Zeijl A."/>
            <person name="Liu W."/>
            <person name="Santuari L."/>
            <person name="Cao Q."/>
            <person name="Sharma T."/>
            <person name="Shen D."/>
            <person name="Roswanjaya Y."/>
            <person name="Wardhani T."/>
            <person name="Kalhor M.S."/>
            <person name="Jansen J."/>
            <person name="Van den Hoogen J."/>
            <person name="Gungor B."/>
            <person name="Hartog M."/>
            <person name="Hontelez J."/>
            <person name="Verver J."/>
            <person name="Yang W.-C."/>
            <person name="Schijlen E."/>
            <person name="Repin R."/>
            <person name="Schilthuizen M."/>
            <person name="Schranz E."/>
            <person name="Heidstra R."/>
            <person name="Miyata K."/>
            <person name="Fedorova E."/>
            <person name="Kohlen W."/>
            <person name="Bisseling T."/>
            <person name="Smit S."/>
            <person name="Geurts R."/>
        </authorList>
    </citation>
    <scope>NUCLEOTIDE SEQUENCE [LARGE SCALE GENOMIC DNA]</scope>
    <source>
        <strain evidence="4">cv. RG33-2</strain>
    </source>
</reference>
<dbReference type="EMBL" id="JXTC01000558">
    <property type="protein sequence ID" value="PON46250.1"/>
    <property type="molecule type" value="Genomic_DNA"/>
</dbReference>
<evidence type="ECO:0000256" key="1">
    <source>
        <dbReference type="SAM" id="MobiDB-lite"/>
    </source>
</evidence>
<comment type="caution">
    <text evidence="3">The sequence shown here is derived from an EMBL/GenBank/DDBJ whole genome shotgun (WGS) entry which is preliminary data.</text>
</comment>
<evidence type="ECO:0000256" key="2">
    <source>
        <dbReference type="SAM" id="SignalP"/>
    </source>
</evidence>
<keyword evidence="4" id="KW-1185">Reference proteome</keyword>
<feature type="region of interest" description="Disordered" evidence="1">
    <location>
        <begin position="36"/>
        <end position="66"/>
    </location>
</feature>
<dbReference type="AlphaFoldDB" id="A0A2P5BBT4"/>
<gene>
    <name evidence="3" type="ORF">TorRG33x02_326730</name>
</gene>
<keyword evidence="2" id="KW-0732">Signal</keyword>
<sequence length="66" mass="7662">MQLLDVFLALIIMVLAETGQNILDFLPLDIQNKEQKMTSDKLRNGMRPRMDSGKRKKEEEKLARTT</sequence>
<dbReference type="Proteomes" id="UP000237000">
    <property type="component" value="Unassembled WGS sequence"/>
</dbReference>